<dbReference type="PANTHER" id="PTHR31658">
    <property type="entry name" value="CONSERVED OLIGOMERIC GOLGI COMPLEX SUBUNIT 1"/>
    <property type="match status" value="1"/>
</dbReference>
<dbReference type="Pfam" id="PF08700">
    <property type="entry name" value="VPS51_Exo84_N"/>
    <property type="match status" value="1"/>
</dbReference>
<keyword evidence="7" id="KW-0472">Membrane</keyword>
<proteinExistence type="inferred from homology"/>
<dbReference type="GO" id="GO:0017119">
    <property type="term" value="C:Golgi transport complex"/>
    <property type="evidence" value="ECO:0007669"/>
    <property type="project" value="InterPro"/>
</dbReference>
<keyword evidence="6" id="KW-0333">Golgi apparatus</keyword>
<evidence type="ECO:0000256" key="7">
    <source>
        <dbReference type="ARBA" id="ARBA00023136"/>
    </source>
</evidence>
<dbReference type="InterPro" id="IPR033370">
    <property type="entry name" value="COG1"/>
</dbReference>
<evidence type="ECO:0000256" key="5">
    <source>
        <dbReference type="ARBA" id="ARBA00022927"/>
    </source>
</evidence>
<evidence type="ECO:0000256" key="6">
    <source>
        <dbReference type="ARBA" id="ARBA00023034"/>
    </source>
</evidence>
<accession>A0A8J4T0T4</accession>
<dbReference type="GO" id="GO:0015031">
    <property type="term" value="P:protein transport"/>
    <property type="evidence" value="ECO:0007669"/>
    <property type="project" value="UniProtKB-KW"/>
</dbReference>
<dbReference type="AlphaFoldDB" id="A0A8J4T0T4"/>
<sequence>MDAHFSELFKKHTIPELQDLLRIRRGEVEKKKDELRYLVGERHRDVIEASDTIQAMKNLSETIASSVESLARRCTFWNKPVEACVDPQRSTFDNRLIKLSVAAHLKCLLDIPEIIWNLMDAGDHLTAVILCYVGRHVSTRLQLSSETCSADLDVLVFVKRLWNSLVQTESAVLSACRRRLSALPPTVRELNNSLAALVLLTNSTMKAALEEYLAGRKIALVQLLGDANPRSATPDGKQLTTLNCSLRKKVALITKFLLTTLNSVEAIFHNDHEVDPEARSIPCEGALSRELHKLKDWVMHDMTWFADGRLYKHLPDDVINYRLPQGTNIQSDDADHVLETPCGILVQDLPVEVLHDLVGTWWTDIIASCRLALSNALTHASSLKRLVATRASVLRLLSKWHPNDGSVNHALLRRPVDLWTELFSEQFLTQISRVVNGSIDRCWEEWTIAVTQLMDSSVGDQSDSSGNADKSNNDLNEAVKVDDLAAFVWSDSTPDVFVNDVWTPLSSSAYVPCENKPTHSGNNSIESGSARLGSSNLARILKPDNVGVIVFCALTGRPVPSILTNRSSCSFSTESAANPPIHLLVFLQRLSVNRANTTVVSAQSDPNTKSTATGHFTRPTHLPQKLSLVSPALQNVCSLLDDKLASVILDTSTSAGRDSVAIWELLRSAMERLISSCVRWILSVAYGFKSENRVNLEEYIPPIIEPSRGLLLGRACMALMNLCPSIGAALVAATGVLLSSETSTNVVNERKDGSENTKPEFSWSDVSTLRSAWISVCQPLRQILNRLTVDCLTRALIQGTLMDEFHHRLLSICPLFKSDPKCTSTNDASNGELQRPLNVPQLLVEFGQLDSFSHYVIPFDEIQLHSDAVEELANKDAVAIARVPCSISLPLHQFLLRAVRAVGQLVVHMVPSQNLNRELSARVCSALLRQYDAVADRLISPPTVSVESDKQNGTAPISDIYIKWSNSSNLPDCHLLALQLIFDIHYLMRLLIGSSVGPTLQTPVMKDDCSIDQLVLSVQIKAKELSTRLEGFVDPFDWEVCSMHLFSSVARAVVASAHLYAPFASCSVVAPSIIETPKAGPERSQTDSTTTASLIPLVFMGSGPNANEKRALPSFHSLTISLPSVMDKQRAKLNAVLGFRQSQQVQNSLINSSKARSVTSQITPSEVSLKTTAVTNGNSFMQLGSRWFSK</sequence>
<keyword evidence="9" id="KW-1185">Reference proteome</keyword>
<gene>
    <name evidence="8" type="ORF">PHET_03238</name>
</gene>
<comment type="caution">
    <text evidence="8">The sequence shown here is derived from an EMBL/GenBank/DDBJ whole genome shotgun (WGS) entry which is preliminary data.</text>
</comment>
<evidence type="ECO:0000256" key="4">
    <source>
        <dbReference type="ARBA" id="ARBA00022448"/>
    </source>
</evidence>
<dbReference type="Proteomes" id="UP000748531">
    <property type="component" value="Unassembled WGS sequence"/>
</dbReference>
<keyword evidence="5" id="KW-0653">Protein transport</keyword>
<comment type="subcellular location">
    <subcellularLocation>
        <location evidence="1">Golgi apparatus membrane</location>
        <topology evidence="1">Peripheral membrane protein</topology>
    </subcellularLocation>
</comment>
<dbReference type="OrthoDB" id="46189at2759"/>
<dbReference type="EMBL" id="LUCH01001349">
    <property type="protein sequence ID" value="KAF5403226.1"/>
    <property type="molecule type" value="Genomic_DNA"/>
</dbReference>
<dbReference type="GO" id="GO:0006891">
    <property type="term" value="P:intra-Golgi vesicle-mediated transport"/>
    <property type="evidence" value="ECO:0007669"/>
    <property type="project" value="InterPro"/>
</dbReference>
<evidence type="ECO:0000313" key="9">
    <source>
        <dbReference type="Proteomes" id="UP000748531"/>
    </source>
</evidence>
<name>A0A8J4T0T4_9TREM</name>
<dbReference type="GO" id="GO:0000139">
    <property type="term" value="C:Golgi membrane"/>
    <property type="evidence" value="ECO:0007669"/>
    <property type="project" value="UniProtKB-SubCell"/>
</dbReference>
<evidence type="ECO:0000256" key="2">
    <source>
        <dbReference type="ARBA" id="ARBA00006653"/>
    </source>
</evidence>
<keyword evidence="4" id="KW-0813">Transport</keyword>
<protein>
    <recommendedName>
        <fullName evidence="3">Conserved oligomeric Golgi complex subunit 1</fullName>
    </recommendedName>
</protein>
<organism evidence="8 9">
    <name type="scientific">Paragonimus heterotremus</name>
    <dbReference type="NCBI Taxonomy" id="100268"/>
    <lineage>
        <taxon>Eukaryota</taxon>
        <taxon>Metazoa</taxon>
        <taxon>Spiralia</taxon>
        <taxon>Lophotrochozoa</taxon>
        <taxon>Platyhelminthes</taxon>
        <taxon>Trematoda</taxon>
        <taxon>Digenea</taxon>
        <taxon>Plagiorchiida</taxon>
        <taxon>Troglotremata</taxon>
        <taxon>Troglotrematidae</taxon>
        <taxon>Paragonimus</taxon>
    </lineage>
</organism>
<dbReference type="PANTHER" id="PTHR31658:SF0">
    <property type="entry name" value="CONSERVED OLIGOMERIC GOLGI COMPLEX SUBUNIT 1"/>
    <property type="match status" value="1"/>
</dbReference>
<reference evidence="8" key="1">
    <citation type="submission" date="2019-05" db="EMBL/GenBank/DDBJ databases">
        <title>Annotation for the trematode Paragonimus heterotremus.</title>
        <authorList>
            <person name="Choi Y.-J."/>
        </authorList>
    </citation>
    <scope>NUCLEOTIDE SEQUENCE</scope>
    <source>
        <strain evidence="8">LC</strain>
    </source>
</reference>
<evidence type="ECO:0000256" key="3">
    <source>
        <dbReference type="ARBA" id="ARBA00020978"/>
    </source>
</evidence>
<evidence type="ECO:0000313" key="8">
    <source>
        <dbReference type="EMBL" id="KAF5403226.1"/>
    </source>
</evidence>
<comment type="similarity">
    <text evidence="2">Belongs to the COG1 family.</text>
</comment>
<evidence type="ECO:0000256" key="1">
    <source>
        <dbReference type="ARBA" id="ARBA00004395"/>
    </source>
</evidence>